<dbReference type="PANTHER" id="PTHR43047:SF72">
    <property type="entry name" value="OSMOSENSING HISTIDINE PROTEIN KINASE SLN1"/>
    <property type="match status" value="1"/>
</dbReference>
<dbReference type="SMART" id="SM00086">
    <property type="entry name" value="PAC"/>
    <property type="match status" value="3"/>
</dbReference>
<keyword evidence="7" id="KW-0902">Two-component regulatory system</keyword>
<keyword evidence="4 9" id="KW-0597">Phosphoprotein</keyword>
<dbReference type="SUPFAM" id="SSF52172">
    <property type="entry name" value="CheY-like"/>
    <property type="match status" value="1"/>
</dbReference>
<dbReference type="Pfam" id="PF08448">
    <property type="entry name" value="PAS_4"/>
    <property type="match status" value="1"/>
</dbReference>
<dbReference type="Gene3D" id="3.40.50.2300">
    <property type="match status" value="1"/>
</dbReference>
<sequence>MADQQITALQRRLIKLELMVAHMQDVMIELDRQGCYRYLSPSYERCFGKTDGLLGTNCFHSIHPDDRERVKAVFQRGFNAMGDEQVTYRNYHPEKGYQWLEARGTTFYNDEGEPRALVTVRDITRRKQEEEALKRSEEKYRRIFEHAPLGIYHVNVEGYITHCNELLIRMIGSSREAIVGLNALNLKDQAYTKALRRALGGEDAFYEGGYASETAKKVTPLRVFFAPVKDSVGEVTDVIVIVEDATEKKLTEERLRRIEERWQFAVENSGDGVWDWNIMTGENQISDRWAQMLGYHPGDIRVDVEDFFNLLHAEDREQVRSWLGDYARGEDSRYWNEFRMRCDDGSYKWILSIGKIVEWTASGKPLRAIGTHRDITRQKEAMEALKESERSKAVLLSNLPGVAYRCERREDGWHMVYVSQQCHELVGYHPEELIRKEANLKEMLVPEKLVAPAYQNLLWQKWQECLAQKETFCSEYQVNTRQGEMLWAWEQGRLFENSLGEVTAIEGFITDITERKEAEEKNRQLDRLKDEFLANTSHELRTPLNGIISLVDGLLKGIGGPLAPNQRKNLKLVLVSARRLSSLVNDILDFSRIKNRDIRLHLKNTDISSILAMVVELFRHQIDHKEICLVNQVPREMDMIWADENRMSQILFNLIGNAVKYTEKGTITISAEIINGMMRLAVEDTGIGIPEDRLDQVFEAFKQSGYSPEKEGGGTGLGLSITRQLVELHGGTIAVTSTLGKGTTFTFTMPLASGDNRLPCRDYGKNTGETEPFPQQVTAHESHSFYVQPVTEIHLPAVEKSEFTIMLVDDEPVNIQSLVNVLSLKGYRTIHALTGQQALEMLAAGNEPDLCIVDVMMPRMNGFEVCREIRKQYTSFQLPVIFLTARYGEQDLALGFDAGGNDFLHKPFEETELIARVATLLQLKKSVAAAMAAEVAFLQAQIKPHFLYNALNTIAAHCENGSQEAGHLILSLARYLRGSLCFENLHETVTLEKELALTDAYVAIEKARFPDIQVLFQIEAPSDCLLPPVTLQPLVENAIRHGIRQKEGGGTVLVRVIEQDEKLSVEVVDDGKGMTDHQAAQVLSITGESGSVGLRNIHTRLQRLYGTGLIIESQLWEGSKVSFSLPCRYESTCADPATRKEMFHVPL</sequence>
<dbReference type="InterPro" id="IPR005467">
    <property type="entry name" value="His_kinase_dom"/>
</dbReference>
<dbReference type="InterPro" id="IPR035965">
    <property type="entry name" value="PAS-like_dom_sf"/>
</dbReference>
<evidence type="ECO:0000256" key="6">
    <source>
        <dbReference type="ARBA" id="ARBA00022777"/>
    </source>
</evidence>
<dbReference type="PROSITE" id="PS50109">
    <property type="entry name" value="HIS_KIN"/>
    <property type="match status" value="1"/>
</dbReference>
<dbReference type="InterPro" id="IPR000014">
    <property type="entry name" value="PAS"/>
</dbReference>
<accession>A0ABU9VYF8</accession>
<dbReference type="NCBIfam" id="TIGR00229">
    <property type="entry name" value="sensory_box"/>
    <property type="match status" value="4"/>
</dbReference>
<keyword evidence="6" id="KW-0418">Kinase</keyword>
<dbReference type="InterPro" id="IPR011006">
    <property type="entry name" value="CheY-like_superfamily"/>
</dbReference>
<dbReference type="Pfam" id="PF00512">
    <property type="entry name" value="HisKA"/>
    <property type="match status" value="1"/>
</dbReference>
<feature type="domain" description="PAS" evidence="12">
    <location>
        <begin position="410"/>
        <end position="447"/>
    </location>
</feature>
<dbReference type="SUPFAM" id="SSF47384">
    <property type="entry name" value="Homodimeric domain of signal transducing histidine kinase"/>
    <property type="match status" value="1"/>
</dbReference>
<dbReference type="Pfam" id="PF08447">
    <property type="entry name" value="PAS_3"/>
    <property type="match status" value="3"/>
</dbReference>
<dbReference type="PRINTS" id="PR00344">
    <property type="entry name" value="BCTRLSENSOR"/>
</dbReference>
<dbReference type="InterPro" id="IPR036890">
    <property type="entry name" value="HATPase_C_sf"/>
</dbReference>
<organism evidence="14 15">
    <name type="scientific">Anoxynatronum sibiricum</name>
    <dbReference type="NCBI Taxonomy" id="210623"/>
    <lineage>
        <taxon>Bacteria</taxon>
        <taxon>Bacillati</taxon>
        <taxon>Bacillota</taxon>
        <taxon>Clostridia</taxon>
        <taxon>Eubacteriales</taxon>
        <taxon>Clostridiaceae</taxon>
        <taxon>Anoxynatronum</taxon>
    </lineage>
</organism>
<feature type="domain" description="PAS" evidence="12">
    <location>
        <begin position="136"/>
        <end position="180"/>
    </location>
</feature>
<feature type="modified residue" description="4-aspartylphosphate" evidence="9">
    <location>
        <position position="854"/>
    </location>
</feature>
<dbReference type="CDD" id="cd16922">
    <property type="entry name" value="HATPase_EvgS-ArcB-TorS-like"/>
    <property type="match status" value="1"/>
</dbReference>
<evidence type="ECO:0000259" key="11">
    <source>
        <dbReference type="PROSITE" id="PS50110"/>
    </source>
</evidence>
<proteinExistence type="predicted"/>
<dbReference type="InterPro" id="IPR000700">
    <property type="entry name" value="PAS-assoc_C"/>
</dbReference>
<dbReference type="InterPro" id="IPR003661">
    <property type="entry name" value="HisK_dim/P_dom"/>
</dbReference>
<dbReference type="Gene3D" id="1.10.287.130">
    <property type="match status" value="1"/>
</dbReference>
<evidence type="ECO:0000256" key="3">
    <source>
        <dbReference type="ARBA" id="ARBA00018672"/>
    </source>
</evidence>
<dbReference type="InterPro" id="IPR003594">
    <property type="entry name" value="HATPase_dom"/>
</dbReference>
<dbReference type="InterPro" id="IPR004358">
    <property type="entry name" value="Sig_transdc_His_kin-like_C"/>
</dbReference>
<dbReference type="PROSITE" id="PS50113">
    <property type="entry name" value="PAC"/>
    <property type="match status" value="4"/>
</dbReference>
<protein>
    <recommendedName>
        <fullName evidence="3">Stage 0 sporulation protein A homolog</fullName>
        <ecNumber evidence="2">2.7.13.3</ecNumber>
    </recommendedName>
</protein>
<evidence type="ECO:0000256" key="8">
    <source>
        <dbReference type="ARBA" id="ARBA00024867"/>
    </source>
</evidence>
<dbReference type="Gene3D" id="3.30.450.20">
    <property type="entry name" value="PAS domain"/>
    <property type="match status" value="4"/>
</dbReference>
<feature type="domain" description="Response regulatory" evidence="11">
    <location>
        <begin position="804"/>
        <end position="921"/>
    </location>
</feature>
<feature type="domain" description="PAC" evidence="13">
    <location>
        <begin position="334"/>
        <end position="387"/>
    </location>
</feature>
<dbReference type="Pfam" id="PF00072">
    <property type="entry name" value="Response_reg"/>
    <property type="match status" value="1"/>
</dbReference>
<feature type="domain" description="PAC" evidence="13">
    <location>
        <begin position="204"/>
        <end position="257"/>
    </location>
</feature>
<comment type="catalytic activity">
    <reaction evidence="1">
        <text>ATP + protein L-histidine = ADP + protein N-phospho-L-histidine.</text>
        <dbReference type="EC" id="2.7.13.3"/>
    </reaction>
</comment>
<dbReference type="InterPro" id="IPR036097">
    <property type="entry name" value="HisK_dim/P_sf"/>
</dbReference>
<dbReference type="PROSITE" id="PS50110">
    <property type="entry name" value="RESPONSE_REGULATORY"/>
    <property type="match status" value="1"/>
</dbReference>
<dbReference type="SMART" id="SM00388">
    <property type="entry name" value="HisKA"/>
    <property type="match status" value="1"/>
</dbReference>
<evidence type="ECO:0000256" key="7">
    <source>
        <dbReference type="ARBA" id="ARBA00023012"/>
    </source>
</evidence>
<comment type="function">
    <text evidence="8">May play the central regulatory role in sporulation. It may be an element of the effector pathway responsible for the activation of sporulation genes in response to nutritional stress. Spo0A may act in concert with spo0H (a sigma factor) to control the expression of some genes that are critical to the sporulation process.</text>
</comment>
<reference evidence="14 15" key="1">
    <citation type="submission" date="2024-04" db="EMBL/GenBank/DDBJ databases">
        <title>Genome sequencing and metabolic network reconstruction of aminoacids and betaine degradation by Anoxynatronum sibiricum.</title>
        <authorList>
            <person name="Detkova E.N."/>
            <person name="Boltjanskaja Y.V."/>
            <person name="Mardanov A.V."/>
            <person name="Kevbrin V."/>
        </authorList>
    </citation>
    <scope>NUCLEOTIDE SEQUENCE [LARGE SCALE GENOMIC DNA]</scope>
    <source>
        <strain evidence="14 15">Z-7981</strain>
    </source>
</reference>
<dbReference type="InterPro" id="IPR013656">
    <property type="entry name" value="PAS_4"/>
</dbReference>
<evidence type="ECO:0000313" key="14">
    <source>
        <dbReference type="EMBL" id="MEN1761149.1"/>
    </source>
</evidence>
<dbReference type="CDD" id="cd00130">
    <property type="entry name" value="PAS"/>
    <property type="match status" value="3"/>
</dbReference>
<dbReference type="CDD" id="cd00082">
    <property type="entry name" value="HisKA"/>
    <property type="match status" value="1"/>
</dbReference>
<dbReference type="InterPro" id="IPR013655">
    <property type="entry name" value="PAS_fold_3"/>
</dbReference>
<evidence type="ECO:0000256" key="2">
    <source>
        <dbReference type="ARBA" id="ARBA00012438"/>
    </source>
</evidence>
<evidence type="ECO:0000259" key="12">
    <source>
        <dbReference type="PROSITE" id="PS50112"/>
    </source>
</evidence>
<dbReference type="SUPFAM" id="SSF55785">
    <property type="entry name" value="PYP-like sensor domain (PAS domain)"/>
    <property type="match status" value="4"/>
</dbReference>
<evidence type="ECO:0000259" key="10">
    <source>
        <dbReference type="PROSITE" id="PS50109"/>
    </source>
</evidence>
<keyword evidence="15" id="KW-1185">Reference proteome</keyword>
<dbReference type="SUPFAM" id="SSF55874">
    <property type="entry name" value="ATPase domain of HSP90 chaperone/DNA topoisomerase II/histidine kinase"/>
    <property type="match status" value="2"/>
</dbReference>
<evidence type="ECO:0000313" key="15">
    <source>
        <dbReference type="Proteomes" id="UP001407405"/>
    </source>
</evidence>
<dbReference type="SMART" id="SM00387">
    <property type="entry name" value="HATPase_c"/>
    <property type="match status" value="2"/>
</dbReference>
<keyword evidence="5" id="KW-0808">Transferase</keyword>
<dbReference type="InterPro" id="IPR001610">
    <property type="entry name" value="PAC"/>
</dbReference>
<dbReference type="SMART" id="SM00091">
    <property type="entry name" value="PAS"/>
    <property type="match status" value="4"/>
</dbReference>
<dbReference type="Pfam" id="PF02518">
    <property type="entry name" value="HATPase_c"/>
    <property type="match status" value="2"/>
</dbReference>
<dbReference type="SMART" id="SM00448">
    <property type="entry name" value="REC"/>
    <property type="match status" value="1"/>
</dbReference>
<evidence type="ECO:0000256" key="5">
    <source>
        <dbReference type="ARBA" id="ARBA00022679"/>
    </source>
</evidence>
<dbReference type="RefSeq" id="WP_343186454.1">
    <property type="nucleotide sequence ID" value="NZ_JBCITM010000012.1"/>
</dbReference>
<dbReference type="EMBL" id="JBCITM010000012">
    <property type="protein sequence ID" value="MEN1761149.1"/>
    <property type="molecule type" value="Genomic_DNA"/>
</dbReference>
<dbReference type="EC" id="2.7.13.3" evidence="2"/>
<gene>
    <name evidence="14" type="ORF">AAIG11_11720</name>
</gene>
<evidence type="ECO:0000256" key="9">
    <source>
        <dbReference type="PROSITE-ProRule" id="PRU00169"/>
    </source>
</evidence>
<feature type="domain" description="PAC" evidence="13">
    <location>
        <begin position="472"/>
        <end position="524"/>
    </location>
</feature>
<dbReference type="Pfam" id="PF06580">
    <property type="entry name" value="His_kinase"/>
    <property type="match status" value="1"/>
</dbReference>
<evidence type="ECO:0000259" key="13">
    <source>
        <dbReference type="PROSITE" id="PS50113"/>
    </source>
</evidence>
<dbReference type="PANTHER" id="PTHR43047">
    <property type="entry name" value="TWO-COMPONENT HISTIDINE PROTEIN KINASE"/>
    <property type="match status" value="1"/>
</dbReference>
<feature type="domain" description="PAC" evidence="13">
    <location>
        <begin position="84"/>
        <end position="135"/>
    </location>
</feature>
<dbReference type="Gene3D" id="3.30.565.10">
    <property type="entry name" value="Histidine kinase-like ATPase, C-terminal domain"/>
    <property type="match status" value="2"/>
</dbReference>
<feature type="domain" description="Histidine kinase" evidence="10">
    <location>
        <begin position="535"/>
        <end position="753"/>
    </location>
</feature>
<dbReference type="PROSITE" id="PS50112">
    <property type="entry name" value="PAS"/>
    <property type="match status" value="2"/>
</dbReference>
<name>A0ABU9VYF8_9CLOT</name>
<dbReference type="Proteomes" id="UP001407405">
    <property type="component" value="Unassembled WGS sequence"/>
</dbReference>
<evidence type="ECO:0000256" key="4">
    <source>
        <dbReference type="ARBA" id="ARBA00022553"/>
    </source>
</evidence>
<comment type="caution">
    <text evidence="14">The sequence shown here is derived from an EMBL/GenBank/DDBJ whole genome shotgun (WGS) entry which is preliminary data.</text>
</comment>
<dbReference type="InterPro" id="IPR001789">
    <property type="entry name" value="Sig_transdc_resp-reg_receiver"/>
</dbReference>
<evidence type="ECO:0000256" key="1">
    <source>
        <dbReference type="ARBA" id="ARBA00000085"/>
    </source>
</evidence>
<dbReference type="InterPro" id="IPR010559">
    <property type="entry name" value="Sig_transdc_His_kin_internal"/>
</dbReference>